<evidence type="ECO:0000313" key="5">
    <source>
        <dbReference type="EMBL" id="WEX80281.1"/>
    </source>
</evidence>
<dbReference type="Pfam" id="PF00108">
    <property type="entry name" value="Thiolase_N"/>
    <property type="match status" value="1"/>
</dbReference>
<evidence type="ECO:0000256" key="3">
    <source>
        <dbReference type="ARBA" id="ARBA00023315"/>
    </source>
</evidence>
<evidence type="ECO:0000256" key="1">
    <source>
        <dbReference type="ARBA" id="ARBA00010982"/>
    </source>
</evidence>
<sequence>MLYDRDDGVPPDTSMDKLAKLDSVFEKSYGNVTGGNSSQITDAACCVVLASEETMRKHKLMPLARIIDHEWSALDPSIMGLARHCVRLKS</sequence>
<comment type="similarity">
    <text evidence="1">Belongs to the thiolase-like superfamily. Thiolase family.</text>
</comment>
<evidence type="ECO:0000313" key="6">
    <source>
        <dbReference type="Proteomes" id="UP001235547"/>
    </source>
</evidence>
<proteinExistence type="inferred from homology"/>
<dbReference type="Proteomes" id="UP001235547">
    <property type="component" value="Chromosome 2"/>
</dbReference>
<organism evidence="5 6">
    <name type="scientific">Sinorhizobium numidicum</name>
    <dbReference type="NCBI Taxonomy" id="680248"/>
    <lineage>
        <taxon>Bacteria</taxon>
        <taxon>Pseudomonadati</taxon>
        <taxon>Pseudomonadota</taxon>
        <taxon>Alphaproteobacteria</taxon>
        <taxon>Hyphomicrobiales</taxon>
        <taxon>Rhizobiaceae</taxon>
        <taxon>Sinorhizobium/Ensifer group</taxon>
        <taxon>Sinorhizobium</taxon>
    </lineage>
</organism>
<keyword evidence="3" id="KW-0012">Acyltransferase</keyword>
<keyword evidence="2" id="KW-0808">Transferase</keyword>
<dbReference type="RefSeq" id="WP_280730982.1">
    <property type="nucleotide sequence ID" value="NZ_CP120367.1"/>
</dbReference>
<feature type="domain" description="Thiolase N-terminal" evidence="4">
    <location>
        <begin position="3"/>
        <end position="53"/>
    </location>
</feature>
<gene>
    <name evidence="5" type="ORF">PYH38_001698</name>
</gene>
<reference evidence="5 6" key="1">
    <citation type="submission" date="2023-03" db="EMBL/GenBank/DDBJ databases">
        <authorList>
            <person name="Kaur S."/>
            <person name="Espinosa-Saiz D."/>
            <person name="Velazquez E."/>
            <person name="Menendez E."/>
            <person name="diCenzo G.C."/>
        </authorList>
    </citation>
    <scope>NUCLEOTIDE SEQUENCE [LARGE SCALE GENOMIC DNA]</scope>
    <source>
        <strain evidence="5 6">LMG 27395</strain>
    </source>
</reference>
<name>A0ABY8CNP9_9HYPH</name>
<accession>A0ABY8CNP9</accession>
<dbReference type="Gene3D" id="3.40.47.10">
    <property type="match status" value="1"/>
</dbReference>
<dbReference type="PANTHER" id="PTHR18919">
    <property type="entry name" value="ACETYL-COA C-ACYLTRANSFERASE"/>
    <property type="match status" value="1"/>
</dbReference>
<dbReference type="SUPFAM" id="SSF53901">
    <property type="entry name" value="Thiolase-like"/>
    <property type="match status" value="1"/>
</dbReference>
<evidence type="ECO:0000259" key="4">
    <source>
        <dbReference type="Pfam" id="PF00108"/>
    </source>
</evidence>
<dbReference type="PANTHER" id="PTHR18919:SF151">
    <property type="entry name" value="BLR2427 PROTEIN"/>
    <property type="match status" value="1"/>
</dbReference>
<keyword evidence="6" id="KW-1185">Reference proteome</keyword>
<dbReference type="InterPro" id="IPR020616">
    <property type="entry name" value="Thiolase_N"/>
</dbReference>
<dbReference type="EMBL" id="CP120370">
    <property type="protein sequence ID" value="WEX80281.1"/>
    <property type="molecule type" value="Genomic_DNA"/>
</dbReference>
<dbReference type="InterPro" id="IPR016039">
    <property type="entry name" value="Thiolase-like"/>
</dbReference>
<evidence type="ECO:0000256" key="2">
    <source>
        <dbReference type="ARBA" id="ARBA00022679"/>
    </source>
</evidence>
<protein>
    <recommendedName>
        <fullName evidence="4">Thiolase N-terminal domain-containing protein</fullName>
    </recommendedName>
</protein>